<evidence type="ECO:0000313" key="2">
    <source>
        <dbReference type="Proteomes" id="UP001381693"/>
    </source>
</evidence>
<gene>
    <name evidence="1" type="ORF">SK128_023161</name>
</gene>
<dbReference type="AlphaFoldDB" id="A0AAN8XB17"/>
<accession>A0AAN8XB17</accession>
<comment type="caution">
    <text evidence="1">The sequence shown here is derived from an EMBL/GenBank/DDBJ whole genome shotgun (WGS) entry which is preliminary data.</text>
</comment>
<dbReference type="EMBL" id="JAXCGZ010008207">
    <property type="protein sequence ID" value="KAK7077838.1"/>
    <property type="molecule type" value="Genomic_DNA"/>
</dbReference>
<reference evidence="1 2" key="1">
    <citation type="submission" date="2023-11" db="EMBL/GenBank/DDBJ databases">
        <title>Halocaridina rubra genome assembly.</title>
        <authorList>
            <person name="Smith C."/>
        </authorList>
    </citation>
    <scope>NUCLEOTIDE SEQUENCE [LARGE SCALE GENOMIC DNA]</scope>
    <source>
        <strain evidence="1">EP-1</strain>
        <tissue evidence="1">Whole</tissue>
    </source>
</reference>
<sequence length="81" mass="9111">MSPLFKEKSQNQGKLVRYEGTHQTTIRNKELPNYAKTCVSKGEPYPITGVIKGKPYPITGVIKGEPYPITNVIKGEPYLHH</sequence>
<organism evidence="1 2">
    <name type="scientific">Halocaridina rubra</name>
    <name type="common">Hawaiian red shrimp</name>
    <dbReference type="NCBI Taxonomy" id="373956"/>
    <lineage>
        <taxon>Eukaryota</taxon>
        <taxon>Metazoa</taxon>
        <taxon>Ecdysozoa</taxon>
        <taxon>Arthropoda</taxon>
        <taxon>Crustacea</taxon>
        <taxon>Multicrustacea</taxon>
        <taxon>Malacostraca</taxon>
        <taxon>Eumalacostraca</taxon>
        <taxon>Eucarida</taxon>
        <taxon>Decapoda</taxon>
        <taxon>Pleocyemata</taxon>
        <taxon>Caridea</taxon>
        <taxon>Atyoidea</taxon>
        <taxon>Atyidae</taxon>
        <taxon>Halocaridina</taxon>
    </lineage>
</organism>
<name>A0AAN8XB17_HALRR</name>
<feature type="non-terminal residue" evidence="1">
    <location>
        <position position="81"/>
    </location>
</feature>
<dbReference type="Proteomes" id="UP001381693">
    <property type="component" value="Unassembled WGS sequence"/>
</dbReference>
<proteinExistence type="predicted"/>
<protein>
    <submittedName>
        <fullName evidence="1">Uncharacterized protein</fullName>
    </submittedName>
</protein>
<keyword evidence="2" id="KW-1185">Reference proteome</keyword>
<evidence type="ECO:0000313" key="1">
    <source>
        <dbReference type="EMBL" id="KAK7077838.1"/>
    </source>
</evidence>